<feature type="compositionally biased region" description="Basic and acidic residues" evidence="1">
    <location>
        <begin position="139"/>
        <end position="153"/>
    </location>
</feature>
<feature type="transmembrane region" description="Helical" evidence="2">
    <location>
        <begin position="42"/>
        <end position="62"/>
    </location>
</feature>
<sequence>MESINVTGFFKDAYTVISDRIQDMQLPQLPPIDHWSIYPSDIPIFDLGMVIFISVISIASLYKLATINKKVHETASAIEAEDETYHEIRHSTFEVDRAMYDCCPSDDFSFPSSIEEKRIVFSDPFAPKPLSRTSYRGRSGYDLRTRPTPRTEKGWYALVQQSTRGPKSGDKRKATKECEELTRKRSRGSLFA</sequence>
<feature type="compositionally biased region" description="Basic and acidic residues" evidence="1">
    <location>
        <begin position="167"/>
        <end position="183"/>
    </location>
</feature>
<evidence type="ECO:0000256" key="2">
    <source>
        <dbReference type="SAM" id="Phobius"/>
    </source>
</evidence>
<dbReference type="Proteomes" id="UP001590950">
    <property type="component" value="Unassembled WGS sequence"/>
</dbReference>
<reference evidence="3 4" key="1">
    <citation type="submission" date="2024-09" db="EMBL/GenBank/DDBJ databases">
        <title>Rethinking Asexuality: The Enigmatic Case of Functional Sexual Genes in Lepraria (Stereocaulaceae).</title>
        <authorList>
            <person name="Doellman M."/>
            <person name="Sun Y."/>
            <person name="Barcenas-Pena A."/>
            <person name="Lumbsch H.T."/>
            <person name="Grewe F."/>
        </authorList>
    </citation>
    <scope>NUCLEOTIDE SEQUENCE [LARGE SCALE GENOMIC DNA]</scope>
    <source>
        <strain evidence="3 4">Mercado 3170</strain>
    </source>
</reference>
<keyword evidence="2" id="KW-1133">Transmembrane helix</keyword>
<keyword evidence="4" id="KW-1185">Reference proteome</keyword>
<accession>A0ABR4AGZ8</accession>
<evidence type="ECO:0008006" key="5">
    <source>
        <dbReference type="Google" id="ProtNLM"/>
    </source>
</evidence>
<name>A0ABR4AGZ8_9LECA</name>
<evidence type="ECO:0000313" key="3">
    <source>
        <dbReference type="EMBL" id="KAL2045059.1"/>
    </source>
</evidence>
<dbReference type="EMBL" id="JBEFKJ010000008">
    <property type="protein sequence ID" value="KAL2045059.1"/>
    <property type="molecule type" value="Genomic_DNA"/>
</dbReference>
<evidence type="ECO:0000256" key="1">
    <source>
        <dbReference type="SAM" id="MobiDB-lite"/>
    </source>
</evidence>
<keyword evidence="2" id="KW-0812">Transmembrane</keyword>
<proteinExistence type="predicted"/>
<protein>
    <recommendedName>
        <fullName evidence="5">Transmembrane protein</fullName>
    </recommendedName>
</protein>
<keyword evidence="2" id="KW-0472">Membrane</keyword>
<comment type="caution">
    <text evidence="3">The sequence shown here is derived from an EMBL/GenBank/DDBJ whole genome shotgun (WGS) entry which is preliminary data.</text>
</comment>
<gene>
    <name evidence="3" type="ORF">N7G274_002834</name>
</gene>
<feature type="region of interest" description="Disordered" evidence="1">
    <location>
        <begin position="131"/>
        <end position="192"/>
    </location>
</feature>
<evidence type="ECO:0000313" key="4">
    <source>
        <dbReference type="Proteomes" id="UP001590950"/>
    </source>
</evidence>
<organism evidence="3 4">
    <name type="scientific">Stereocaulon virgatum</name>
    <dbReference type="NCBI Taxonomy" id="373712"/>
    <lineage>
        <taxon>Eukaryota</taxon>
        <taxon>Fungi</taxon>
        <taxon>Dikarya</taxon>
        <taxon>Ascomycota</taxon>
        <taxon>Pezizomycotina</taxon>
        <taxon>Lecanoromycetes</taxon>
        <taxon>OSLEUM clade</taxon>
        <taxon>Lecanoromycetidae</taxon>
        <taxon>Lecanorales</taxon>
        <taxon>Lecanorineae</taxon>
        <taxon>Stereocaulaceae</taxon>
        <taxon>Stereocaulon</taxon>
    </lineage>
</organism>